<dbReference type="GO" id="GO:0046872">
    <property type="term" value="F:metal ion binding"/>
    <property type="evidence" value="ECO:0007669"/>
    <property type="project" value="InterPro"/>
</dbReference>
<dbReference type="InterPro" id="IPR050361">
    <property type="entry name" value="MPP/UQCRC_Complex"/>
</dbReference>
<dbReference type="PANTHER" id="PTHR11851">
    <property type="entry name" value="METALLOPROTEASE"/>
    <property type="match status" value="1"/>
</dbReference>
<dbReference type="InterPro" id="IPR011765">
    <property type="entry name" value="Pept_M16_N"/>
</dbReference>
<keyword evidence="5" id="KW-1185">Reference proteome</keyword>
<dbReference type="STRING" id="53254.SAMN05660750_01781"/>
<dbReference type="AlphaFoldDB" id="A0A0Q3I863"/>
<dbReference type="InterPro" id="IPR011249">
    <property type="entry name" value="Metalloenz_LuxS/M16"/>
</dbReference>
<dbReference type="RefSeq" id="WP_055727660.1">
    <property type="nucleotide sequence ID" value="NZ_FUYX01000004.1"/>
</dbReference>
<organism evidence="3 5">
    <name type="scientific">Bosea thiooxidans</name>
    <dbReference type="NCBI Taxonomy" id="53254"/>
    <lineage>
        <taxon>Bacteria</taxon>
        <taxon>Pseudomonadati</taxon>
        <taxon>Pseudomonadota</taxon>
        <taxon>Alphaproteobacteria</taxon>
        <taxon>Hyphomicrobiales</taxon>
        <taxon>Boseaceae</taxon>
        <taxon>Bosea</taxon>
    </lineage>
</organism>
<feature type="domain" description="Peptidase M16 C-terminal" evidence="2">
    <location>
        <begin position="188"/>
        <end position="358"/>
    </location>
</feature>
<feature type="domain" description="Peptidase M16 N-terminal" evidence="1">
    <location>
        <begin position="43"/>
        <end position="172"/>
    </location>
</feature>
<dbReference type="Pfam" id="PF00675">
    <property type="entry name" value="Peptidase_M16"/>
    <property type="match status" value="1"/>
</dbReference>
<dbReference type="OrthoDB" id="9811314at2"/>
<dbReference type="EMBL" id="LMAR01000029">
    <property type="protein sequence ID" value="KQK31053.1"/>
    <property type="molecule type" value="Genomic_DNA"/>
</dbReference>
<dbReference type="EMBL" id="FUYX01000004">
    <property type="protein sequence ID" value="SKB67437.1"/>
    <property type="molecule type" value="Genomic_DNA"/>
</dbReference>
<sequence length="431" mass="46179">MNAPIPTPKLNTAGPAINVQTVRSPGGVEAWLVEEHSLPLIAVDFAFDGGTSRDPENGAGSAYLVSGLLDEGAGDLDAEAFQGRMADHAISLGFDARRDDFHGQLQTLSSHRDTAFELLALALNRPRFDEDAVARVRAQIIAGLQRQAKNPEVMCRNALYAAAFPGHPYGRPEKGDVDSVSKLEASALKALTPTLLDRAGLKVVVVGDITAAELAGRLDLVFGGLPKGQERPRPVQPLPIQGLGQTHVIDLDVPQTVLRFVGPGLMWHDPGFIPASVLNHILGGSAFTSRLFMEVREKRGLAYGVSSSLMPLRESAMLVGGTATRNDRAALAMQVIREEMAKLAAEGPTEHEVEEAKRYIVGSYPLRFDTSPKIAGELLHLALRGYTPDYLARRNELFAAVTLADVKSAAERLFGNPDLLVQAVGKPAGLV</sequence>
<dbReference type="PANTHER" id="PTHR11851:SF224">
    <property type="entry name" value="PROCESSING PROTEASE"/>
    <property type="match status" value="1"/>
</dbReference>
<reference evidence="3 5" key="1">
    <citation type="submission" date="2015-10" db="EMBL/GenBank/DDBJ databases">
        <title>Draft genome of Bosea thiooxidans.</title>
        <authorList>
            <person name="Wang X."/>
        </authorList>
    </citation>
    <scope>NUCLEOTIDE SEQUENCE [LARGE SCALE GENOMIC DNA]</scope>
    <source>
        <strain evidence="3 5">CGMCC 9174</strain>
    </source>
</reference>
<keyword evidence="4" id="KW-0378">Hydrolase</keyword>
<evidence type="ECO:0000313" key="5">
    <source>
        <dbReference type="Proteomes" id="UP000051562"/>
    </source>
</evidence>
<dbReference type="Proteomes" id="UP000051562">
    <property type="component" value="Unassembled WGS sequence"/>
</dbReference>
<keyword evidence="4" id="KW-0645">Protease</keyword>
<protein>
    <submittedName>
        <fullName evidence="4">Zinc protease</fullName>
    </submittedName>
</protein>
<dbReference type="GO" id="GO:0008233">
    <property type="term" value="F:peptidase activity"/>
    <property type="evidence" value="ECO:0007669"/>
    <property type="project" value="UniProtKB-KW"/>
</dbReference>
<dbReference type="Gene3D" id="3.30.830.10">
    <property type="entry name" value="Metalloenzyme, LuxS/M16 peptidase-like"/>
    <property type="match status" value="2"/>
</dbReference>
<evidence type="ECO:0000313" key="6">
    <source>
        <dbReference type="Proteomes" id="UP000190130"/>
    </source>
</evidence>
<name>A0A0Q3I863_9HYPH</name>
<dbReference type="Pfam" id="PF05193">
    <property type="entry name" value="Peptidase_M16_C"/>
    <property type="match status" value="1"/>
</dbReference>
<dbReference type="Proteomes" id="UP000190130">
    <property type="component" value="Unassembled WGS sequence"/>
</dbReference>
<evidence type="ECO:0000259" key="1">
    <source>
        <dbReference type="Pfam" id="PF00675"/>
    </source>
</evidence>
<evidence type="ECO:0000313" key="3">
    <source>
        <dbReference type="EMBL" id="KQK31053.1"/>
    </source>
</evidence>
<proteinExistence type="predicted"/>
<gene>
    <name evidence="3" type="ORF">ARD30_11135</name>
    <name evidence="4" type="ORF">SAMN05660750_01781</name>
</gene>
<evidence type="ECO:0000259" key="2">
    <source>
        <dbReference type="Pfam" id="PF05193"/>
    </source>
</evidence>
<dbReference type="GO" id="GO:0006508">
    <property type="term" value="P:proteolysis"/>
    <property type="evidence" value="ECO:0007669"/>
    <property type="project" value="UniProtKB-KW"/>
</dbReference>
<evidence type="ECO:0000313" key="4">
    <source>
        <dbReference type="EMBL" id="SKB67437.1"/>
    </source>
</evidence>
<dbReference type="SUPFAM" id="SSF63411">
    <property type="entry name" value="LuxS/MPP-like metallohydrolase"/>
    <property type="match status" value="2"/>
</dbReference>
<accession>A0A0Q3I863</accession>
<reference evidence="4 6" key="2">
    <citation type="submission" date="2017-02" db="EMBL/GenBank/DDBJ databases">
        <authorList>
            <person name="Peterson S.W."/>
        </authorList>
    </citation>
    <scope>NUCLEOTIDE SEQUENCE [LARGE SCALE GENOMIC DNA]</scope>
    <source>
        <strain evidence="4 6">DSM 9653</strain>
    </source>
</reference>
<dbReference type="InterPro" id="IPR007863">
    <property type="entry name" value="Peptidase_M16_C"/>
</dbReference>